<dbReference type="InterPro" id="IPR036908">
    <property type="entry name" value="RlpA-like_sf"/>
</dbReference>
<dbReference type="EMBL" id="ML178847">
    <property type="protein sequence ID" value="TFK97431.1"/>
    <property type="molecule type" value="Genomic_DNA"/>
</dbReference>
<dbReference type="CDD" id="cd22191">
    <property type="entry name" value="DPBB_RlpA_EXP_N-like"/>
    <property type="match status" value="1"/>
</dbReference>
<sequence length="195" mass="20423">MKFATSVIALVSAAAAVSGAAVELQKRLNGEATWFNLSGYTACGSVHSDNEYVVAVNTQRYDSTAVDGNPNNNRICRQQITIHGRNGPVTATIVDRCGSCKYDDLDLSPALFQATIGDLGLGRMPIRWDMGAGGGGGGGGGNGGCLQTHTVNPGDFCWDLGQRFGVSVAQIISWNPSVNAGCTNLQIGQQLCVRK</sequence>
<evidence type="ECO:0000313" key="4">
    <source>
        <dbReference type="EMBL" id="TFK97431.1"/>
    </source>
</evidence>
<dbReference type="PROSITE" id="PS51782">
    <property type="entry name" value="LYSM"/>
    <property type="match status" value="1"/>
</dbReference>
<dbReference type="InterPro" id="IPR036779">
    <property type="entry name" value="LysM_dom_sf"/>
</dbReference>
<dbReference type="CDD" id="cd00118">
    <property type="entry name" value="LysM"/>
    <property type="match status" value="1"/>
</dbReference>
<evidence type="ECO:0000256" key="2">
    <source>
        <dbReference type="SAM" id="SignalP"/>
    </source>
</evidence>
<organism evidence="4 5">
    <name type="scientific">Pterulicium gracile</name>
    <dbReference type="NCBI Taxonomy" id="1884261"/>
    <lineage>
        <taxon>Eukaryota</taxon>
        <taxon>Fungi</taxon>
        <taxon>Dikarya</taxon>
        <taxon>Basidiomycota</taxon>
        <taxon>Agaricomycotina</taxon>
        <taxon>Agaricomycetes</taxon>
        <taxon>Agaricomycetidae</taxon>
        <taxon>Agaricales</taxon>
        <taxon>Pleurotineae</taxon>
        <taxon>Pterulaceae</taxon>
        <taxon>Pterulicium</taxon>
    </lineage>
</organism>
<evidence type="ECO:0000313" key="5">
    <source>
        <dbReference type="Proteomes" id="UP000305067"/>
    </source>
</evidence>
<dbReference type="Gene3D" id="2.40.40.10">
    <property type="entry name" value="RlpA-like domain"/>
    <property type="match status" value="1"/>
</dbReference>
<accession>A0A5C3Q6I9</accession>
<reference evidence="4 5" key="1">
    <citation type="journal article" date="2019" name="Nat. Ecol. Evol.">
        <title>Megaphylogeny resolves global patterns of mushroom evolution.</title>
        <authorList>
            <person name="Varga T."/>
            <person name="Krizsan K."/>
            <person name="Foldi C."/>
            <person name="Dima B."/>
            <person name="Sanchez-Garcia M."/>
            <person name="Sanchez-Ramirez S."/>
            <person name="Szollosi G.J."/>
            <person name="Szarkandi J.G."/>
            <person name="Papp V."/>
            <person name="Albert L."/>
            <person name="Andreopoulos W."/>
            <person name="Angelini C."/>
            <person name="Antonin V."/>
            <person name="Barry K.W."/>
            <person name="Bougher N.L."/>
            <person name="Buchanan P."/>
            <person name="Buyck B."/>
            <person name="Bense V."/>
            <person name="Catcheside P."/>
            <person name="Chovatia M."/>
            <person name="Cooper J."/>
            <person name="Damon W."/>
            <person name="Desjardin D."/>
            <person name="Finy P."/>
            <person name="Geml J."/>
            <person name="Haridas S."/>
            <person name="Hughes K."/>
            <person name="Justo A."/>
            <person name="Karasinski D."/>
            <person name="Kautmanova I."/>
            <person name="Kiss B."/>
            <person name="Kocsube S."/>
            <person name="Kotiranta H."/>
            <person name="LaButti K.M."/>
            <person name="Lechner B.E."/>
            <person name="Liimatainen K."/>
            <person name="Lipzen A."/>
            <person name="Lukacs Z."/>
            <person name="Mihaltcheva S."/>
            <person name="Morgado L.N."/>
            <person name="Niskanen T."/>
            <person name="Noordeloos M.E."/>
            <person name="Ohm R.A."/>
            <person name="Ortiz-Santana B."/>
            <person name="Ovrebo C."/>
            <person name="Racz N."/>
            <person name="Riley R."/>
            <person name="Savchenko A."/>
            <person name="Shiryaev A."/>
            <person name="Soop K."/>
            <person name="Spirin V."/>
            <person name="Szebenyi C."/>
            <person name="Tomsovsky M."/>
            <person name="Tulloss R.E."/>
            <person name="Uehling J."/>
            <person name="Grigoriev I.V."/>
            <person name="Vagvolgyi C."/>
            <person name="Papp T."/>
            <person name="Martin F.M."/>
            <person name="Miettinen O."/>
            <person name="Hibbett D.S."/>
            <person name="Nagy L.G."/>
        </authorList>
    </citation>
    <scope>NUCLEOTIDE SEQUENCE [LARGE SCALE GENOMIC DNA]</scope>
    <source>
        <strain evidence="4 5">CBS 309.79</strain>
    </source>
</reference>
<evidence type="ECO:0000256" key="1">
    <source>
        <dbReference type="ARBA" id="ARBA00022729"/>
    </source>
</evidence>
<dbReference type="Proteomes" id="UP000305067">
    <property type="component" value="Unassembled WGS sequence"/>
</dbReference>
<gene>
    <name evidence="4" type="ORF">BDV98DRAFT_262897</name>
</gene>
<dbReference type="OrthoDB" id="623670at2759"/>
<feature type="chain" id="PRO_5022755584" description="LysM domain-containing protein" evidence="2">
    <location>
        <begin position="20"/>
        <end position="195"/>
    </location>
</feature>
<keyword evidence="1 2" id="KW-0732">Signal</keyword>
<dbReference type="Gene3D" id="3.10.350.10">
    <property type="entry name" value="LysM domain"/>
    <property type="match status" value="1"/>
</dbReference>
<name>A0A5C3Q6I9_9AGAR</name>
<evidence type="ECO:0000259" key="3">
    <source>
        <dbReference type="PROSITE" id="PS51782"/>
    </source>
</evidence>
<dbReference type="AlphaFoldDB" id="A0A5C3Q6I9"/>
<dbReference type="SMART" id="SM00257">
    <property type="entry name" value="LysM"/>
    <property type="match status" value="1"/>
</dbReference>
<dbReference type="SUPFAM" id="SSF50685">
    <property type="entry name" value="Barwin-like endoglucanases"/>
    <property type="match status" value="1"/>
</dbReference>
<dbReference type="PANTHER" id="PTHR31836">
    <property type="match status" value="1"/>
</dbReference>
<dbReference type="PANTHER" id="PTHR31836:SF28">
    <property type="entry name" value="SRCR DOMAIN-CONTAINING PROTEIN-RELATED"/>
    <property type="match status" value="1"/>
</dbReference>
<proteinExistence type="predicted"/>
<protein>
    <recommendedName>
        <fullName evidence="3">LysM domain-containing protein</fullName>
    </recommendedName>
</protein>
<feature type="signal peptide" evidence="2">
    <location>
        <begin position="1"/>
        <end position="19"/>
    </location>
</feature>
<dbReference type="InterPro" id="IPR051477">
    <property type="entry name" value="Expansin_CellWall"/>
</dbReference>
<feature type="domain" description="LysM" evidence="3">
    <location>
        <begin position="147"/>
        <end position="193"/>
    </location>
</feature>
<dbReference type="InterPro" id="IPR018392">
    <property type="entry name" value="LysM"/>
</dbReference>
<keyword evidence="5" id="KW-1185">Reference proteome</keyword>
<dbReference type="STRING" id="1884261.A0A5C3Q6I9"/>
<dbReference type="Pfam" id="PF01476">
    <property type="entry name" value="LysM"/>
    <property type="match status" value="1"/>
</dbReference>
<dbReference type="SUPFAM" id="SSF54106">
    <property type="entry name" value="LysM domain"/>
    <property type="match status" value="1"/>
</dbReference>